<reference evidence="1 2" key="1">
    <citation type="submission" date="2016-10" db="EMBL/GenBank/DDBJ databases">
        <authorList>
            <person name="de Groot N.N."/>
        </authorList>
    </citation>
    <scope>NUCLEOTIDE SEQUENCE [LARGE SCALE GENOMIC DNA]</scope>
    <source>
        <strain evidence="1 2">CGMCC 4.2026</strain>
    </source>
</reference>
<evidence type="ECO:0000313" key="1">
    <source>
        <dbReference type="EMBL" id="SEO83925.1"/>
    </source>
</evidence>
<sequence>MAEQPTPEPPARCAGPGSRVEVTNENGVHRETWHSCPTCHESH</sequence>
<keyword evidence="2" id="KW-1185">Reference proteome</keyword>
<gene>
    <name evidence="1" type="ORF">SAMN05216267_104674</name>
</gene>
<evidence type="ECO:0000313" key="2">
    <source>
        <dbReference type="Proteomes" id="UP000181951"/>
    </source>
</evidence>
<protein>
    <submittedName>
        <fullName evidence="1">Uncharacterized protein</fullName>
    </submittedName>
</protein>
<dbReference type="STRING" id="310780.SAMN05216267_104674"/>
<accession>A0A1H8SZI6</accession>
<organism evidence="1 2">
    <name type="scientific">Actinacidiphila rubida</name>
    <dbReference type="NCBI Taxonomy" id="310780"/>
    <lineage>
        <taxon>Bacteria</taxon>
        <taxon>Bacillati</taxon>
        <taxon>Actinomycetota</taxon>
        <taxon>Actinomycetes</taxon>
        <taxon>Kitasatosporales</taxon>
        <taxon>Streptomycetaceae</taxon>
        <taxon>Actinacidiphila</taxon>
    </lineage>
</organism>
<proteinExistence type="predicted"/>
<dbReference type="Proteomes" id="UP000181951">
    <property type="component" value="Unassembled WGS sequence"/>
</dbReference>
<name>A0A1H8SZI6_9ACTN</name>
<dbReference type="AlphaFoldDB" id="A0A1H8SZI6"/>
<dbReference type="EMBL" id="FODD01000046">
    <property type="protein sequence ID" value="SEO83925.1"/>
    <property type="molecule type" value="Genomic_DNA"/>
</dbReference>